<dbReference type="AlphaFoldDB" id="A0A0F9X2W7"/>
<dbReference type="SUPFAM" id="SSF54171">
    <property type="entry name" value="DNA-binding domain"/>
    <property type="match status" value="1"/>
</dbReference>
<evidence type="ECO:0000256" key="1">
    <source>
        <dbReference type="SAM" id="MobiDB-lite"/>
    </source>
</evidence>
<proteinExistence type="predicted"/>
<dbReference type="SUPFAM" id="SSF54060">
    <property type="entry name" value="His-Me finger endonucleases"/>
    <property type="match status" value="1"/>
</dbReference>
<dbReference type="Gene3D" id="3.30.730.10">
    <property type="entry name" value="AP2/ERF domain"/>
    <property type="match status" value="1"/>
</dbReference>
<sequence length="161" mass="18752">MKEILLTQGYVALVDDEDYEWLSQWKWYSHRGSSSGPWAERNSPPDDNGKRSPVLMHRQIMDAPSDRDVDHHDHCMLNNQRANLRVCTTAQNMANRRKSRGCSSRFKGVCWDKEHKKWRVRIGVNGCSRHLGYCDDEMKAALVYNKEAIKEWGEFSLPNNV</sequence>
<feature type="region of interest" description="Disordered" evidence="1">
    <location>
        <begin position="31"/>
        <end position="52"/>
    </location>
</feature>
<name>A0A0F9X2W7_9ZZZZ</name>
<comment type="caution">
    <text evidence="2">The sequence shown here is derived from an EMBL/GenBank/DDBJ whole genome shotgun (WGS) entry which is preliminary data.</text>
</comment>
<evidence type="ECO:0008006" key="3">
    <source>
        <dbReference type="Google" id="ProtNLM"/>
    </source>
</evidence>
<gene>
    <name evidence="2" type="ORF">LCGC14_0276100</name>
</gene>
<organism evidence="2">
    <name type="scientific">marine sediment metagenome</name>
    <dbReference type="NCBI Taxonomy" id="412755"/>
    <lineage>
        <taxon>unclassified sequences</taxon>
        <taxon>metagenomes</taxon>
        <taxon>ecological metagenomes</taxon>
    </lineage>
</organism>
<reference evidence="2" key="1">
    <citation type="journal article" date="2015" name="Nature">
        <title>Complex archaea that bridge the gap between prokaryotes and eukaryotes.</title>
        <authorList>
            <person name="Spang A."/>
            <person name="Saw J.H."/>
            <person name="Jorgensen S.L."/>
            <person name="Zaremba-Niedzwiedzka K."/>
            <person name="Martijn J."/>
            <person name="Lind A.E."/>
            <person name="van Eijk R."/>
            <person name="Schleper C."/>
            <person name="Guy L."/>
            <person name="Ettema T.J."/>
        </authorList>
    </citation>
    <scope>NUCLEOTIDE SEQUENCE</scope>
</reference>
<dbReference type="InterPro" id="IPR016177">
    <property type="entry name" value="DNA-bd_dom_sf"/>
</dbReference>
<evidence type="ECO:0000313" key="2">
    <source>
        <dbReference type="EMBL" id="KKN85803.1"/>
    </source>
</evidence>
<accession>A0A0F9X2W7</accession>
<dbReference type="InterPro" id="IPR044925">
    <property type="entry name" value="His-Me_finger_sf"/>
</dbReference>
<dbReference type="GO" id="GO:0003677">
    <property type="term" value="F:DNA binding"/>
    <property type="evidence" value="ECO:0007669"/>
    <property type="project" value="InterPro"/>
</dbReference>
<dbReference type="Gene3D" id="3.90.75.20">
    <property type="match status" value="1"/>
</dbReference>
<dbReference type="EMBL" id="LAZR01000155">
    <property type="protein sequence ID" value="KKN85803.1"/>
    <property type="molecule type" value="Genomic_DNA"/>
</dbReference>
<protein>
    <recommendedName>
        <fullName evidence="3">AP2/ERF domain-containing protein</fullName>
    </recommendedName>
</protein>
<dbReference type="InterPro" id="IPR036955">
    <property type="entry name" value="AP2/ERF_dom_sf"/>
</dbReference>
<dbReference type="GO" id="GO:0003700">
    <property type="term" value="F:DNA-binding transcription factor activity"/>
    <property type="evidence" value="ECO:0007669"/>
    <property type="project" value="InterPro"/>
</dbReference>